<dbReference type="GO" id="GO:0001046">
    <property type="term" value="F:core promoter sequence-specific DNA binding"/>
    <property type="evidence" value="ECO:0007669"/>
    <property type="project" value="TreeGrafter"/>
</dbReference>
<proteinExistence type="predicted"/>
<reference evidence="2" key="1">
    <citation type="submission" date="2022-11" db="UniProtKB">
        <authorList>
            <consortium name="WormBaseParasite"/>
        </authorList>
    </citation>
    <scope>IDENTIFICATION</scope>
</reference>
<dbReference type="GO" id="GO:0001006">
    <property type="term" value="F:RNA polymerase III type 3 promoter sequence-specific DNA binding"/>
    <property type="evidence" value="ECO:0007669"/>
    <property type="project" value="TreeGrafter"/>
</dbReference>
<dbReference type="GO" id="GO:0019185">
    <property type="term" value="C:snRNA-activating protein complex"/>
    <property type="evidence" value="ECO:0007669"/>
    <property type="project" value="TreeGrafter"/>
</dbReference>
<dbReference type="WBParaSite" id="scaffold166_cov236.g398">
    <property type="protein sequence ID" value="scaffold166_cov236.g398"/>
    <property type="gene ID" value="scaffold166_cov236.g398"/>
</dbReference>
<protein>
    <submittedName>
        <fullName evidence="2">snRNA-activating protein complex subunit 3</fullName>
    </submittedName>
</protein>
<evidence type="ECO:0000313" key="1">
    <source>
        <dbReference type="Proteomes" id="UP000887561"/>
    </source>
</evidence>
<keyword evidence="1" id="KW-1185">Reference proteome</keyword>
<dbReference type="Pfam" id="PF12251">
    <property type="entry name" value="SNAPC3"/>
    <property type="match status" value="1"/>
</dbReference>
<dbReference type="Proteomes" id="UP000887561">
    <property type="component" value="Unplaced"/>
</dbReference>
<dbReference type="GO" id="GO:0042796">
    <property type="term" value="P:snRNA transcription by RNA polymerase III"/>
    <property type="evidence" value="ECO:0007669"/>
    <property type="project" value="TreeGrafter"/>
</dbReference>
<organism evidence="1 2">
    <name type="scientific">Meloidogyne javanica</name>
    <name type="common">Root-knot nematode worm</name>
    <dbReference type="NCBI Taxonomy" id="6303"/>
    <lineage>
        <taxon>Eukaryota</taxon>
        <taxon>Metazoa</taxon>
        <taxon>Ecdysozoa</taxon>
        <taxon>Nematoda</taxon>
        <taxon>Chromadorea</taxon>
        <taxon>Rhabditida</taxon>
        <taxon>Tylenchina</taxon>
        <taxon>Tylenchomorpha</taxon>
        <taxon>Tylenchoidea</taxon>
        <taxon>Meloidogynidae</taxon>
        <taxon>Meloidogyninae</taxon>
        <taxon>Meloidogyne</taxon>
        <taxon>Meloidogyne incognita group</taxon>
    </lineage>
</organism>
<accession>A0A915LQN6</accession>
<dbReference type="GO" id="GO:0042795">
    <property type="term" value="P:snRNA transcription by RNA polymerase II"/>
    <property type="evidence" value="ECO:0007669"/>
    <property type="project" value="TreeGrafter"/>
</dbReference>
<name>A0A915LQN6_MELJA</name>
<sequence length="353" mass="41553">MSLDYLFKSDEKHFISPVIDLQKFLAEATFRSDRLRNFFGSSESHDSRDIFRQFLAERGLNTEESNSVIETAEVLHDIRRTNKTSATKNAIVRNGKYFKYREQELRRYYTPPNSTCDKDIVLTVQLLKPYNRTPEIQDSLKNRTEVKFLVRGDMPLVKLREKIFCASDFWSNYEDFEIVPPDPECYFDHKFPSSFIFVHDTFYVDKRRANSIDISEPIREFMKRKKKDFGEFYVKDMAGVKIIDFKLRLGQPYVYVHQGFCEHLIIFTDLRLLLPGDIQRIEDYPIRLFDIKTQKLCCACSDEISSFVVTESDRLPNSPAFFCSTCFSAFHYDNGQRIGNFKAYHYLNHAGTE</sequence>
<dbReference type="AlphaFoldDB" id="A0A915LQN6"/>
<dbReference type="GO" id="GO:0003681">
    <property type="term" value="F:bent DNA binding"/>
    <property type="evidence" value="ECO:0007669"/>
    <property type="project" value="TreeGrafter"/>
</dbReference>
<dbReference type="InterPro" id="IPR022042">
    <property type="entry name" value="snRNA-activating_su3"/>
</dbReference>
<evidence type="ECO:0000313" key="2">
    <source>
        <dbReference type="WBParaSite" id="scaffold166_cov236.g398"/>
    </source>
</evidence>
<dbReference type="PANTHER" id="PTHR13421:SF22">
    <property type="entry name" value="SNRNA-ACTIVATING PROTEIN COMPLEX SUBUNIT 3"/>
    <property type="match status" value="1"/>
</dbReference>
<dbReference type="PANTHER" id="PTHR13421">
    <property type="entry name" value="SNRNA-ACTIVATING PROTEIN COMPLEX SUBUNIT 3"/>
    <property type="match status" value="1"/>
</dbReference>
<dbReference type="GO" id="GO:0000978">
    <property type="term" value="F:RNA polymerase II cis-regulatory region sequence-specific DNA binding"/>
    <property type="evidence" value="ECO:0007669"/>
    <property type="project" value="TreeGrafter"/>
</dbReference>